<name>A0A382ACB8_9ZZZZ</name>
<proteinExistence type="predicted"/>
<keyword evidence="1" id="KW-0812">Transmembrane</keyword>
<keyword evidence="1" id="KW-1133">Transmembrane helix</keyword>
<evidence type="ECO:0008006" key="3">
    <source>
        <dbReference type="Google" id="ProtNLM"/>
    </source>
</evidence>
<protein>
    <recommendedName>
        <fullName evidence="3">DUF5668 domain-containing protein</fullName>
    </recommendedName>
</protein>
<feature type="transmembrane region" description="Helical" evidence="1">
    <location>
        <begin position="7"/>
        <end position="27"/>
    </location>
</feature>
<reference evidence="2" key="1">
    <citation type="submission" date="2018-05" db="EMBL/GenBank/DDBJ databases">
        <authorList>
            <person name="Lanie J.A."/>
            <person name="Ng W.-L."/>
            <person name="Kazmierczak K.M."/>
            <person name="Andrzejewski T.M."/>
            <person name="Davidsen T.M."/>
            <person name="Wayne K.J."/>
            <person name="Tettelin H."/>
            <person name="Glass J.I."/>
            <person name="Rusch D."/>
            <person name="Podicherti R."/>
            <person name="Tsui H.-C.T."/>
            <person name="Winkler M.E."/>
        </authorList>
    </citation>
    <scope>NUCLEOTIDE SEQUENCE</scope>
</reference>
<dbReference type="AlphaFoldDB" id="A0A382ACB8"/>
<gene>
    <name evidence="2" type="ORF">METZ01_LOCUS151878</name>
</gene>
<dbReference type="EMBL" id="UINC01024752">
    <property type="protein sequence ID" value="SVA99024.1"/>
    <property type="molecule type" value="Genomic_DNA"/>
</dbReference>
<organism evidence="2">
    <name type="scientific">marine metagenome</name>
    <dbReference type="NCBI Taxonomy" id="408172"/>
    <lineage>
        <taxon>unclassified sequences</taxon>
        <taxon>metagenomes</taxon>
        <taxon>ecological metagenomes</taxon>
    </lineage>
</organism>
<keyword evidence="1" id="KW-0472">Membrane</keyword>
<evidence type="ECO:0000256" key="1">
    <source>
        <dbReference type="SAM" id="Phobius"/>
    </source>
</evidence>
<feature type="transmembrane region" description="Helical" evidence="1">
    <location>
        <begin position="33"/>
        <end position="57"/>
    </location>
</feature>
<sequence length="62" mass="7010">MSFERGVRISGGLVLLGLIIEIITLNWSHPTSIIWYMTIGGGCFFVGIVYYLALLMWSNKEE</sequence>
<evidence type="ECO:0000313" key="2">
    <source>
        <dbReference type="EMBL" id="SVA99024.1"/>
    </source>
</evidence>
<accession>A0A382ACB8</accession>